<reference evidence="8" key="1">
    <citation type="thesis" date="2020" institute="ProQuest LLC" country="789 East Eisenhower Parkway, Ann Arbor, MI, USA">
        <title>Comparative Genomics and Chromosome Evolution.</title>
        <authorList>
            <person name="Mudd A.B."/>
        </authorList>
    </citation>
    <scope>NUCLEOTIDE SEQUENCE</scope>
    <source>
        <strain evidence="8">237g6f4</strain>
        <tissue evidence="8">Blood</tissue>
    </source>
</reference>
<feature type="domain" description="LRRNT" evidence="7">
    <location>
        <begin position="62"/>
        <end position="96"/>
    </location>
</feature>
<dbReference type="PROSITE" id="PS51450">
    <property type="entry name" value="LRR"/>
    <property type="match status" value="1"/>
</dbReference>
<name>A0AAV7A8L7_ENGPU</name>
<keyword evidence="2 6" id="KW-0732">Signal</keyword>
<protein>
    <recommendedName>
        <fullName evidence="7">LRRNT domain-containing protein</fullName>
    </recommendedName>
</protein>
<accession>A0AAV7A8L7</accession>
<dbReference type="Pfam" id="PF13855">
    <property type="entry name" value="LRR_8"/>
    <property type="match status" value="3"/>
</dbReference>
<dbReference type="SMART" id="SM00369">
    <property type="entry name" value="LRR_TYP"/>
    <property type="match status" value="6"/>
</dbReference>
<dbReference type="EMBL" id="WNYA01000009">
    <property type="protein sequence ID" value="KAG8556444.1"/>
    <property type="molecule type" value="Genomic_DNA"/>
</dbReference>
<feature type="signal peptide" evidence="6">
    <location>
        <begin position="1"/>
        <end position="21"/>
    </location>
</feature>
<evidence type="ECO:0000256" key="4">
    <source>
        <dbReference type="ARBA" id="ARBA00023180"/>
    </source>
</evidence>
<dbReference type="InterPro" id="IPR032675">
    <property type="entry name" value="LRR_dom_sf"/>
</dbReference>
<evidence type="ECO:0000256" key="5">
    <source>
        <dbReference type="SAM" id="MobiDB-lite"/>
    </source>
</evidence>
<feature type="compositionally biased region" description="Basic and acidic residues" evidence="5">
    <location>
        <begin position="396"/>
        <end position="406"/>
    </location>
</feature>
<evidence type="ECO:0000256" key="6">
    <source>
        <dbReference type="SAM" id="SignalP"/>
    </source>
</evidence>
<dbReference type="Gene3D" id="3.80.10.10">
    <property type="entry name" value="Ribonuclease Inhibitor"/>
    <property type="match status" value="3"/>
</dbReference>
<keyword evidence="4" id="KW-0325">Glycoprotein</keyword>
<keyword evidence="9" id="KW-1185">Reference proteome</keyword>
<evidence type="ECO:0000313" key="8">
    <source>
        <dbReference type="EMBL" id="KAG8556443.1"/>
    </source>
</evidence>
<dbReference type="InterPro" id="IPR003591">
    <property type="entry name" value="Leu-rich_rpt_typical-subtyp"/>
</dbReference>
<sequence>MDCSLILHLALILICASQGLCQYEGYDYDTDYEPDPDVHYRPSIHFHHTVDYNVPNVPYATDCARECYCPPSSIVTMYCDNRKLKTIPQIPSRIQQLYLQHNEIEGVDRKSFINATSLREINLSYNKLKSNRIDSGVFATSPHLHQIILNNNDLEEIPSPISSSVERIFLGSNKINKVREQDLQGLVNVTMLDLCNNHIDNIKGKALSKMTRLMQLNICNNKLISVPASLPTSLMYLSLENNSISKIPDDYFAKLTNLTAIRMSHNKIDEVPLYMFNLPKLMELNLGHNKLKRIFYIPRSLEHLYLHDNEFETINITLMCPVMDQTHRLTYLRVDQNRLKGPVSTLAFLCFPHIQSIYYGEQKRSAGDSQTHLIPSYPLPDVARYAEDDDDDDDFPQYHREEHGPIVEEVDNEDEDDFQDYY</sequence>
<dbReference type="PANTHER" id="PTHR45712">
    <property type="entry name" value="AGAP008170-PA"/>
    <property type="match status" value="1"/>
</dbReference>
<dbReference type="InterPro" id="IPR000372">
    <property type="entry name" value="LRRNT"/>
</dbReference>
<evidence type="ECO:0000259" key="7">
    <source>
        <dbReference type="SMART" id="SM00013"/>
    </source>
</evidence>
<evidence type="ECO:0000256" key="3">
    <source>
        <dbReference type="ARBA" id="ARBA00022737"/>
    </source>
</evidence>
<keyword evidence="3" id="KW-0677">Repeat</keyword>
<dbReference type="Proteomes" id="UP000824782">
    <property type="component" value="Unassembled WGS sequence"/>
</dbReference>
<dbReference type="InterPro" id="IPR050333">
    <property type="entry name" value="SLRP"/>
</dbReference>
<dbReference type="AlphaFoldDB" id="A0AAV7A8L7"/>
<evidence type="ECO:0000256" key="1">
    <source>
        <dbReference type="ARBA" id="ARBA00022614"/>
    </source>
</evidence>
<evidence type="ECO:0000256" key="2">
    <source>
        <dbReference type="ARBA" id="ARBA00022729"/>
    </source>
</evidence>
<dbReference type="SMART" id="SM00013">
    <property type="entry name" value="LRRNT"/>
    <property type="match status" value="1"/>
</dbReference>
<organism evidence="8 9">
    <name type="scientific">Engystomops pustulosus</name>
    <name type="common">Tungara frog</name>
    <name type="synonym">Physalaemus pustulosus</name>
    <dbReference type="NCBI Taxonomy" id="76066"/>
    <lineage>
        <taxon>Eukaryota</taxon>
        <taxon>Metazoa</taxon>
        <taxon>Chordata</taxon>
        <taxon>Craniata</taxon>
        <taxon>Vertebrata</taxon>
        <taxon>Euteleostomi</taxon>
        <taxon>Amphibia</taxon>
        <taxon>Batrachia</taxon>
        <taxon>Anura</taxon>
        <taxon>Neobatrachia</taxon>
        <taxon>Hyloidea</taxon>
        <taxon>Leptodactylidae</taxon>
        <taxon>Leiuperinae</taxon>
        <taxon>Engystomops</taxon>
    </lineage>
</organism>
<evidence type="ECO:0000313" key="9">
    <source>
        <dbReference type="Proteomes" id="UP000824782"/>
    </source>
</evidence>
<feature type="region of interest" description="Disordered" evidence="5">
    <location>
        <begin position="382"/>
        <end position="422"/>
    </location>
</feature>
<keyword evidence="1" id="KW-0433">Leucine-rich repeat</keyword>
<feature type="compositionally biased region" description="Acidic residues" evidence="5">
    <location>
        <begin position="408"/>
        <end position="422"/>
    </location>
</feature>
<proteinExistence type="predicted"/>
<comment type="caution">
    <text evidence="8">The sequence shown here is derived from an EMBL/GenBank/DDBJ whole genome shotgun (WGS) entry which is preliminary data.</text>
</comment>
<gene>
    <name evidence="8" type="ORF">GDO81_018078</name>
</gene>
<dbReference type="SUPFAM" id="SSF52058">
    <property type="entry name" value="L domain-like"/>
    <property type="match status" value="1"/>
</dbReference>
<dbReference type="InterPro" id="IPR001611">
    <property type="entry name" value="Leu-rich_rpt"/>
</dbReference>
<dbReference type="EMBL" id="WNYA01000009">
    <property type="protein sequence ID" value="KAG8556443.1"/>
    <property type="molecule type" value="Genomic_DNA"/>
</dbReference>
<feature type="chain" id="PRO_5044715544" description="LRRNT domain-containing protein" evidence="6">
    <location>
        <begin position="22"/>
        <end position="422"/>
    </location>
</feature>
<dbReference type="GO" id="GO:0005615">
    <property type="term" value="C:extracellular space"/>
    <property type="evidence" value="ECO:0007669"/>
    <property type="project" value="TreeGrafter"/>
</dbReference>
<dbReference type="PANTHER" id="PTHR45712:SF3">
    <property type="entry name" value="OSTEOMODULIN"/>
    <property type="match status" value="1"/>
</dbReference>